<dbReference type="PANTHER" id="PTHR11645:SF0">
    <property type="entry name" value="PYRROLINE-5-CARBOXYLATE REDUCTASE 3"/>
    <property type="match status" value="1"/>
</dbReference>
<dbReference type="InterPro" id="IPR008927">
    <property type="entry name" value="6-PGluconate_DH-like_C_sf"/>
</dbReference>
<evidence type="ECO:0000259" key="12">
    <source>
        <dbReference type="Pfam" id="PF03807"/>
    </source>
</evidence>
<dbReference type="UniPathway" id="UPA00098">
    <property type="reaction ID" value="UER00361"/>
</dbReference>
<dbReference type="GO" id="GO:0055129">
    <property type="term" value="P:L-proline biosynthetic process"/>
    <property type="evidence" value="ECO:0007669"/>
    <property type="project" value="UniProtKB-UniRule"/>
</dbReference>
<feature type="domain" description="Pyrroline-5-carboxylate reductase dimerisation" evidence="13">
    <location>
        <begin position="162"/>
        <end position="262"/>
    </location>
</feature>
<dbReference type="InterPro" id="IPR036291">
    <property type="entry name" value="NAD(P)-bd_dom_sf"/>
</dbReference>
<comment type="caution">
    <text evidence="14">The sequence shown here is derived from an EMBL/GenBank/DDBJ whole genome shotgun (WGS) entry which is preliminary data.</text>
</comment>
<feature type="domain" description="Pyrroline-5-carboxylate reductase catalytic N-terminal" evidence="12">
    <location>
        <begin position="5"/>
        <end position="99"/>
    </location>
</feature>
<evidence type="ECO:0000256" key="1">
    <source>
        <dbReference type="ARBA" id="ARBA00004496"/>
    </source>
</evidence>
<comment type="subcellular location">
    <subcellularLocation>
        <location evidence="1 9">Cytoplasm</location>
    </subcellularLocation>
</comment>
<dbReference type="SUPFAM" id="SSF51735">
    <property type="entry name" value="NAD(P)-binding Rossmann-fold domains"/>
    <property type="match status" value="1"/>
</dbReference>
<gene>
    <name evidence="9" type="primary">proC</name>
    <name evidence="14" type="ORF">CWR45_11905</name>
</gene>
<keyword evidence="5 9" id="KW-0641">Proline biosynthesis</keyword>
<dbReference type="InterPro" id="IPR029036">
    <property type="entry name" value="P5CR_dimer"/>
</dbReference>
<evidence type="ECO:0000256" key="3">
    <source>
        <dbReference type="ARBA" id="ARBA00022490"/>
    </source>
</evidence>
<sequence>MKRNIGFIGTGNMAKAIIGGIIKSGYTQAHDVYASNRSTAKLIDIKEEYGINIYEDNFSVAENCDIVFLSVTPDVYPDVIEEIRDGIREDAIVIHIAAGQTIAQSEKHFQRSIKIAKAMPNTPVTVGEGMTSISFNRFVTDEEKEEIRALFESFGKVEFIDESLMNIASAVGGSSPAFVYLFIEALADAAVLHGMPRNNAYKIAAQSVLGSAKMVLESEEHPGKLKDDVCSPGGTTIESIASLEENGFRSAIIEAVKANMGKFKK</sequence>
<evidence type="ECO:0000313" key="15">
    <source>
        <dbReference type="Proteomes" id="UP000256520"/>
    </source>
</evidence>
<comment type="catalytic activity">
    <reaction evidence="9">
        <text>L-proline + NAD(+) = (S)-1-pyrroline-5-carboxylate + NADH + 2 H(+)</text>
        <dbReference type="Rhea" id="RHEA:14105"/>
        <dbReference type="ChEBI" id="CHEBI:15378"/>
        <dbReference type="ChEBI" id="CHEBI:17388"/>
        <dbReference type="ChEBI" id="CHEBI:57540"/>
        <dbReference type="ChEBI" id="CHEBI:57945"/>
        <dbReference type="ChEBI" id="CHEBI:60039"/>
        <dbReference type="EC" id="1.5.1.2"/>
    </reaction>
</comment>
<dbReference type="Proteomes" id="UP000256520">
    <property type="component" value="Unassembled WGS sequence"/>
</dbReference>
<dbReference type="Gene3D" id="1.10.3730.10">
    <property type="entry name" value="ProC C-terminal domain-like"/>
    <property type="match status" value="1"/>
</dbReference>
<comment type="similarity">
    <text evidence="2 9">Belongs to the pyrroline-5-carboxylate reductase family.</text>
</comment>
<keyword evidence="3 9" id="KW-0963">Cytoplasm</keyword>
<dbReference type="Pfam" id="PF03807">
    <property type="entry name" value="F420_oxidored"/>
    <property type="match status" value="1"/>
</dbReference>
<dbReference type="GO" id="GO:0004735">
    <property type="term" value="F:pyrroline-5-carboxylate reductase activity"/>
    <property type="evidence" value="ECO:0007669"/>
    <property type="project" value="UniProtKB-UniRule"/>
</dbReference>
<evidence type="ECO:0000313" key="14">
    <source>
        <dbReference type="EMBL" id="RDW18023.1"/>
    </source>
</evidence>
<evidence type="ECO:0000256" key="10">
    <source>
        <dbReference type="NCBIfam" id="TIGR00112"/>
    </source>
</evidence>
<dbReference type="InterPro" id="IPR000304">
    <property type="entry name" value="Pyrroline-COOH_reductase"/>
</dbReference>
<organism evidence="14 15">
    <name type="scientific">Oceanobacillus chungangensis</name>
    <dbReference type="NCBI Taxonomy" id="1229152"/>
    <lineage>
        <taxon>Bacteria</taxon>
        <taxon>Bacillati</taxon>
        <taxon>Bacillota</taxon>
        <taxon>Bacilli</taxon>
        <taxon>Bacillales</taxon>
        <taxon>Bacillaceae</taxon>
        <taxon>Oceanobacillus</taxon>
    </lineage>
</organism>
<dbReference type="HAMAP" id="MF_01925">
    <property type="entry name" value="P5C_reductase"/>
    <property type="match status" value="1"/>
</dbReference>
<dbReference type="Gene3D" id="3.40.50.720">
    <property type="entry name" value="NAD(P)-binding Rossmann-like Domain"/>
    <property type="match status" value="1"/>
</dbReference>
<dbReference type="SUPFAM" id="SSF48179">
    <property type="entry name" value="6-phosphogluconate dehydrogenase C-terminal domain-like"/>
    <property type="match status" value="1"/>
</dbReference>
<evidence type="ECO:0000256" key="6">
    <source>
        <dbReference type="ARBA" id="ARBA00022857"/>
    </source>
</evidence>
<evidence type="ECO:0000256" key="4">
    <source>
        <dbReference type="ARBA" id="ARBA00022605"/>
    </source>
</evidence>
<feature type="binding site" evidence="11">
    <location>
        <position position="57"/>
    </location>
    <ligand>
        <name>NADPH</name>
        <dbReference type="ChEBI" id="CHEBI:57783"/>
    </ligand>
</feature>
<dbReference type="FunFam" id="3.40.50.720:FF:000190">
    <property type="entry name" value="Pyrroline-5-carboxylate reductase"/>
    <property type="match status" value="1"/>
</dbReference>
<comment type="pathway">
    <text evidence="9">Amino-acid biosynthesis; L-proline biosynthesis; L-proline from L-glutamate 5-semialdehyde: step 1/1.</text>
</comment>
<dbReference type="Pfam" id="PF14748">
    <property type="entry name" value="P5CR_dimer"/>
    <property type="match status" value="1"/>
</dbReference>
<evidence type="ECO:0000256" key="9">
    <source>
        <dbReference type="HAMAP-Rule" id="MF_01925"/>
    </source>
</evidence>
<evidence type="ECO:0000256" key="5">
    <source>
        <dbReference type="ARBA" id="ARBA00022650"/>
    </source>
</evidence>
<reference evidence="15" key="1">
    <citation type="submission" date="2017-11" db="EMBL/GenBank/DDBJ databases">
        <authorList>
            <person name="Zhu W."/>
        </authorList>
    </citation>
    <scope>NUCLEOTIDE SEQUENCE [LARGE SCALE GENOMIC DNA]</scope>
    <source>
        <strain evidence="15">CAU 1051</strain>
    </source>
</reference>
<comment type="function">
    <text evidence="8 9">Catalyzes the reduction of 1-pyrroline-5-carboxylate (PCA) to L-proline.</text>
</comment>
<dbReference type="PIRSF" id="PIRSF000193">
    <property type="entry name" value="Pyrrol-5-carb_rd"/>
    <property type="match status" value="1"/>
</dbReference>
<dbReference type="FunFam" id="1.10.3730.10:FF:000001">
    <property type="entry name" value="Pyrroline-5-carboxylate reductase"/>
    <property type="match status" value="1"/>
</dbReference>
<evidence type="ECO:0000256" key="2">
    <source>
        <dbReference type="ARBA" id="ARBA00005525"/>
    </source>
</evidence>
<accession>A0A3D8PPL5</accession>
<dbReference type="PANTHER" id="PTHR11645">
    <property type="entry name" value="PYRROLINE-5-CARBOXYLATE REDUCTASE"/>
    <property type="match status" value="1"/>
</dbReference>
<dbReference type="OrthoDB" id="9805754at2"/>
<name>A0A3D8PPL5_9BACI</name>
<dbReference type="EMBL" id="PIOD01000011">
    <property type="protein sequence ID" value="RDW18023.1"/>
    <property type="molecule type" value="Genomic_DNA"/>
</dbReference>
<dbReference type="AlphaFoldDB" id="A0A3D8PPL5"/>
<keyword evidence="4 9" id="KW-0028">Amino-acid biosynthesis</keyword>
<dbReference type="InterPro" id="IPR028939">
    <property type="entry name" value="P5C_Rdtase_cat_N"/>
</dbReference>
<dbReference type="RefSeq" id="WP_115750085.1">
    <property type="nucleotide sequence ID" value="NZ_PIOD01000011.1"/>
</dbReference>
<dbReference type="EC" id="1.5.1.2" evidence="9 10"/>
<evidence type="ECO:0000256" key="11">
    <source>
        <dbReference type="PIRSR" id="PIRSR000193-1"/>
    </source>
</evidence>
<keyword evidence="6 9" id="KW-0521">NADP</keyword>
<feature type="binding site" evidence="11">
    <location>
        <begin position="8"/>
        <end position="13"/>
    </location>
    <ligand>
        <name>NADP(+)</name>
        <dbReference type="ChEBI" id="CHEBI:58349"/>
    </ligand>
</feature>
<evidence type="ECO:0000259" key="13">
    <source>
        <dbReference type="Pfam" id="PF14748"/>
    </source>
</evidence>
<evidence type="ECO:0000256" key="7">
    <source>
        <dbReference type="ARBA" id="ARBA00023002"/>
    </source>
</evidence>
<protein>
    <recommendedName>
        <fullName evidence="9 10">Pyrroline-5-carboxylate reductase</fullName>
        <shortName evidence="9">P5C reductase</shortName>
        <shortName evidence="9">P5CR</shortName>
        <ecNumber evidence="9 10">1.5.1.2</ecNumber>
    </recommendedName>
    <alternativeName>
        <fullName evidence="9">PCA reductase</fullName>
    </alternativeName>
</protein>
<comment type="catalytic activity">
    <reaction evidence="9">
        <text>L-proline + NADP(+) = (S)-1-pyrroline-5-carboxylate + NADPH + 2 H(+)</text>
        <dbReference type="Rhea" id="RHEA:14109"/>
        <dbReference type="ChEBI" id="CHEBI:15378"/>
        <dbReference type="ChEBI" id="CHEBI:17388"/>
        <dbReference type="ChEBI" id="CHEBI:57783"/>
        <dbReference type="ChEBI" id="CHEBI:58349"/>
        <dbReference type="ChEBI" id="CHEBI:60039"/>
        <dbReference type="EC" id="1.5.1.2"/>
    </reaction>
</comment>
<dbReference type="GO" id="GO:0005737">
    <property type="term" value="C:cytoplasm"/>
    <property type="evidence" value="ECO:0007669"/>
    <property type="project" value="UniProtKB-SubCell"/>
</dbReference>
<dbReference type="NCBIfam" id="TIGR00112">
    <property type="entry name" value="proC"/>
    <property type="match status" value="1"/>
</dbReference>
<evidence type="ECO:0000256" key="8">
    <source>
        <dbReference type="ARBA" id="ARBA00058118"/>
    </source>
</evidence>
<keyword evidence="15" id="KW-1185">Reference proteome</keyword>
<proteinExistence type="inferred from homology"/>
<keyword evidence="7 9" id="KW-0560">Oxidoreductase</keyword>